<evidence type="ECO:0000256" key="1">
    <source>
        <dbReference type="SAM" id="MobiDB-lite"/>
    </source>
</evidence>
<dbReference type="Gene3D" id="3.60.40.10">
    <property type="entry name" value="PPM-type phosphatase domain"/>
    <property type="match status" value="1"/>
</dbReference>
<accession>A0A0D2NNF1</accession>
<protein>
    <recommendedName>
        <fullName evidence="2">PPM-type phosphatase domain-containing protein</fullName>
    </recommendedName>
</protein>
<dbReference type="PROSITE" id="PS51746">
    <property type="entry name" value="PPM_2"/>
    <property type="match status" value="1"/>
</dbReference>
<dbReference type="SUPFAM" id="SSF81606">
    <property type="entry name" value="PP2C-like"/>
    <property type="match status" value="1"/>
</dbReference>
<dbReference type="GeneID" id="25734795"/>
<dbReference type="InterPro" id="IPR001932">
    <property type="entry name" value="PPM-type_phosphatase-like_dom"/>
</dbReference>
<proteinExistence type="predicted"/>
<keyword evidence="4" id="KW-1185">Reference proteome</keyword>
<dbReference type="Proteomes" id="UP000054498">
    <property type="component" value="Unassembled WGS sequence"/>
</dbReference>
<dbReference type="CDD" id="cd00143">
    <property type="entry name" value="PP2Cc"/>
    <property type="match status" value="1"/>
</dbReference>
<feature type="domain" description="PPM-type phosphatase" evidence="2">
    <location>
        <begin position="1"/>
        <end position="344"/>
    </location>
</feature>
<dbReference type="InterPro" id="IPR015655">
    <property type="entry name" value="PP2C"/>
</dbReference>
<dbReference type="AlphaFoldDB" id="A0A0D2NNF1"/>
<dbReference type="PANTHER" id="PTHR47992">
    <property type="entry name" value="PROTEIN PHOSPHATASE"/>
    <property type="match status" value="1"/>
</dbReference>
<dbReference type="InterPro" id="IPR036457">
    <property type="entry name" value="PPM-type-like_dom_sf"/>
</dbReference>
<evidence type="ECO:0000313" key="4">
    <source>
        <dbReference type="Proteomes" id="UP000054498"/>
    </source>
</evidence>
<dbReference type="GO" id="GO:0004722">
    <property type="term" value="F:protein serine/threonine phosphatase activity"/>
    <property type="evidence" value="ECO:0007669"/>
    <property type="project" value="InterPro"/>
</dbReference>
<organism evidence="3 4">
    <name type="scientific">Monoraphidium neglectum</name>
    <dbReference type="NCBI Taxonomy" id="145388"/>
    <lineage>
        <taxon>Eukaryota</taxon>
        <taxon>Viridiplantae</taxon>
        <taxon>Chlorophyta</taxon>
        <taxon>core chlorophytes</taxon>
        <taxon>Chlorophyceae</taxon>
        <taxon>CS clade</taxon>
        <taxon>Sphaeropleales</taxon>
        <taxon>Selenastraceae</taxon>
        <taxon>Monoraphidium</taxon>
    </lineage>
</organism>
<evidence type="ECO:0000313" key="3">
    <source>
        <dbReference type="EMBL" id="KIZ06036.1"/>
    </source>
</evidence>
<feature type="compositionally biased region" description="Gly residues" evidence="1">
    <location>
        <begin position="259"/>
        <end position="272"/>
    </location>
</feature>
<sequence>MAGGGKLENQDRSIVVEPFGKHGQLLLGVLDGHGTFGHLVSSYLARHLPHVLYRHINAAAKHEAAAAGAAAAAAAAAGGEAGADASAVNGAAGGPLAARPAGRAAWLPFGAAFADVDRMLCGSGVDVLESGSTAVVCHLDLDAARLATAWVGDSRAVLAARGAGGGRWRAIALSDDHKPERPDEKVRILLNGGRVEQLQDSFGRRGGPHRVWFRHLNYPGLAMSRAFGDLPCRRLGVHPEPEVTEVDLGPEWGAKRRSGGGGAGGGGPRSWGWGGKGAGCDELMILIASDGVWEYMDNQEAVDVLAGQPDASAGAAALVSAAVDRWQAVDPSYIDDITVVVARLHRGQ</sequence>
<feature type="region of interest" description="Disordered" evidence="1">
    <location>
        <begin position="251"/>
        <end position="272"/>
    </location>
</feature>
<dbReference type="OrthoDB" id="10264738at2759"/>
<evidence type="ECO:0000259" key="2">
    <source>
        <dbReference type="PROSITE" id="PS51746"/>
    </source>
</evidence>
<dbReference type="RefSeq" id="XP_013905055.1">
    <property type="nucleotide sequence ID" value="XM_014049601.1"/>
</dbReference>
<name>A0A0D2NNF1_9CHLO</name>
<dbReference type="KEGG" id="mng:MNEG_1917"/>
<dbReference type="SMART" id="SM00332">
    <property type="entry name" value="PP2Cc"/>
    <property type="match status" value="1"/>
</dbReference>
<dbReference type="Pfam" id="PF00481">
    <property type="entry name" value="PP2C"/>
    <property type="match status" value="1"/>
</dbReference>
<gene>
    <name evidence="3" type="ORF">MNEG_1917</name>
</gene>
<reference evidence="3 4" key="1">
    <citation type="journal article" date="2013" name="BMC Genomics">
        <title>Reconstruction of the lipid metabolism for the microalga Monoraphidium neglectum from its genome sequence reveals characteristics suitable for biofuel production.</title>
        <authorList>
            <person name="Bogen C."/>
            <person name="Al-Dilaimi A."/>
            <person name="Albersmeier A."/>
            <person name="Wichmann J."/>
            <person name="Grundmann M."/>
            <person name="Rupp O."/>
            <person name="Lauersen K.J."/>
            <person name="Blifernez-Klassen O."/>
            <person name="Kalinowski J."/>
            <person name="Goesmann A."/>
            <person name="Mussgnug J.H."/>
            <person name="Kruse O."/>
        </authorList>
    </citation>
    <scope>NUCLEOTIDE SEQUENCE [LARGE SCALE GENOMIC DNA]</scope>
    <source>
        <strain evidence="3 4">SAG 48.87</strain>
    </source>
</reference>
<dbReference type="EMBL" id="KK100423">
    <property type="protein sequence ID" value="KIZ06036.1"/>
    <property type="molecule type" value="Genomic_DNA"/>
</dbReference>